<organism evidence="1 2">
    <name type="scientific">Undibacterium pigrum</name>
    <dbReference type="NCBI Taxonomy" id="401470"/>
    <lineage>
        <taxon>Bacteria</taxon>
        <taxon>Pseudomonadati</taxon>
        <taxon>Pseudomonadota</taxon>
        <taxon>Betaproteobacteria</taxon>
        <taxon>Burkholderiales</taxon>
        <taxon>Oxalobacteraceae</taxon>
        <taxon>Undibacterium</taxon>
    </lineage>
</organism>
<dbReference type="AlphaFoldDB" id="A0A318IW16"/>
<protein>
    <recommendedName>
        <fullName evidence="3">Sel1 repeat-containing protein</fullName>
    </recommendedName>
</protein>
<dbReference type="Gene3D" id="1.25.40.10">
    <property type="entry name" value="Tetratricopeptide repeat domain"/>
    <property type="match status" value="1"/>
</dbReference>
<dbReference type="SMART" id="SM00671">
    <property type="entry name" value="SEL1"/>
    <property type="match status" value="2"/>
</dbReference>
<reference evidence="1 2" key="1">
    <citation type="submission" date="2018-05" db="EMBL/GenBank/DDBJ databases">
        <title>Genomic Encyclopedia of Type Strains, Phase IV (KMG-IV): sequencing the most valuable type-strain genomes for metagenomic binning, comparative biology and taxonomic classification.</title>
        <authorList>
            <person name="Goeker M."/>
        </authorList>
    </citation>
    <scope>NUCLEOTIDE SEQUENCE [LARGE SCALE GENOMIC DNA]</scope>
    <source>
        <strain evidence="1 2">DSM 19792</strain>
    </source>
</reference>
<dbReference type="EMBL" id="QJKB01000012">
    <property type="protein sequence ID" value="PXX38541.1"/>
    <property type="molecule type" value="Genomic_DNA"/>
</dbReference>
<comment type="caution">
    <text evidence="1">The sequence shown here is derived from an EMBL/GenBank/DDBJ whole genome shotgun (WGS) entry which is preliminary data.</text>
</comment>
<evidence type="ECO:0000313" key="1">
    <source>
        <dbReference type="EMBL" id="PXX38541.1"/>
    </source>
</evidence>
<gene>
    <name evidence="1" type="ORF">DFR42_11253</name>
</gene>
<evidence type="ECO:0000313" key="2">
    <source>
        <dbReference type="Proteomes" id="UP000247792"/>
    </source>
</evidence>
<dbReference type="SUPFAM" id="SSF81901">
    <property type="entry name" value="HCP-like"/>
    <property type="match status" value="1"/>
</dbReference>
<name>A0A318IW16_9BURK</name>
<accession>A0A318IW16</accession>
<keyword evidence="2" id="KW-1185">Reference proteome</keyword>
<evidence type="ECO:0008006" key="3">
    <source>
        <dbReference type="Google" id="ProtNLM"/>
    </source>
</evidence>
<sequence length="319" mass="36034">MYLKCTGCSECFYFPENFLCYELNATCRMPGGDKSALDHIPIAEFETYFAALDILHPSVLKEECWCFECNKPSWAEYLPDLRKFDIAAGLRKCWDGEASKGITDRLLDLSDLEFQRLYNLRFRRRTACKCLTCGTDNYVRLDPSIKLEHEQCWGSPLEFVRIIMGGSIAPITYASYDTEGYLARVDLEFKIQKWVSNRVFIDVYNMPANQEALRNAAYALVREQGHAAINCIKELLDTNHAQVLGMAGIIQATGYSMDIDGSLALDYLKRAISLGDGIAAYNLGNFLKTGLPGMPADEKSSAHYLHLAKEMGVDFSQRR</sequence>
<dbReference type="Proteomes" id="UP000247792">
    <property type="component" value="Unassembled WGS sequence"/>
</dbReference>
<proteinExistence type="predicted"/>
<dbReference type="InterPro" id="IPR006597">
    <property type="entry name" value="Sel1-like"/>
</dbReference>
<dbReference type="InterPro" id="IPR011990">
    <property type="entry name" value="TPR-like_helical_dom_sf"/>
</dbReference>